<dbReference type="AlphaFoldDB" id="K6A0I2"/>
<evidence type="ECO:0000313" key="2">
    <source>
        <dbReference type="EMBL" id="EKN09188.1"/>
    </source>
</evidence>
<comment type="caution">
    <text evidence="2">The sequence shown here is derived from an EMBL/GenBank/DDBJ whole genome shotgun (WGS) entry which is preliminary data.</text>
</comment>
<reference evidence="2 3" key="1">
    <citation type="submission" date="2012-02" db="EMBL/GenBank/DDBJ databases">
        <title>The Genome Sequence of Parabacteroides johnsonii CL02T12C29.</title>
        <authorList>
            <consortium name="The Broad Institute Genome Sequencing Platform"/>
            <person name="Earl A."/>
            <person name="Ward D."/>
            <person name="Feldgarden M."/>
            <person name="Gevers D."/>
            <person name="Zitomersky N.L."/>
            <person name="Coyne M.J."/>
            <person name="Comstock L.E."/>
            <person name="Young S.K."/>
            <person name="Zeng Q."/>
            <person name="Gargeya S."/>
            <person name="Fitzgerald M."/>
            <person name="Haas B."/>
            <person name="Abouelleil A."/>
            <person name="Alvarado L."/>
            <person name="Arachchi H.M."/>
            <person name="Berlin A."/>
            <person name="Chapman S.B."/>
            <person name="Gearin G."/>
            <person name="Goldberg J."/>
            <person name="Griggs A."/>
            <person name="Gujja S."/>
            <person name="Hansen M."/>
            <person name="Heiman D."/>
            <person name="Howarth C."/>
            <person name="Larimer J."/>
            <person name="Lui A."/>
            <person name="MacDonald P.J.P."/>
            <person name="McCowen C."/>
            <person name="Montmayeur A."/>
            <person name="Murphy C."/>
            <person name="Neiman D."/>
            <person name="Pearson M."/>
            <person name="Priest M."/>
            <person name="Roberts A."/>
            <person name="Saif S."/>
            <person name="Shea T."/>
            <person name="Sisk P."/>
            <person name="Stolte C."/>
            <person name="Sykes S."/>
            <person name="Wortman J."/>
            <person name="Nusbaum C."/>
            <person name="Birren B."/>
        </authorList>
    </citation>
    <scope>NUCLEOTIDE SEQUENCE [LARGE SCALE GENOMIC DNA]</scope>
    <source>
        <strain evidence="2 3">CL02T12C29</strain>
    </source>
</reference>
<sequence length="52" mass="6205">MKKLILWIIILVCRFILSPLFYYLANKWKLLSTLWIAILLLIFASKKNINPI</sequence>
<feature type="transmembrane region" description="Helical" evidence="1">
    <location>
        <begin position="30"/>
        <end position="49"/>
    </location>
</feature>
<keyword evidence="1" id="KW-1133">Transmembrane helix</keyword>
<protein>
    <submittedName>
        <fullName evidence="2">Uncharacterized protein</fullName>
    </submittedName>
</protein>
<dbReference type="Proteomes" id="UP000001218">
    <property type="component" value="Unassembled WGS sequence"/>
</dbReference>
<organism evidence="2 3">
    <name type="scientific">Parabacteroides johnsonii CL02T12C29</name>
    <dbReference type="NCBI Taxonomy" id="999419"/>
    <lineage>
        <taxon>Bacteria</taxon>
        <taxon>Pseudomonadati</taxon>
        <taxon>Bacteroidota</taxon>
        <taxon>Bacteroidia</taxon>
        <taxon>Bacteroidales</taxon>
        <taxon>Tannerellaceae</taxon>
        <taxon>Parabacteroides</taxon>
    </lineage>
</organism>
<gene>
    <name evidence="2" type="ORF">HMPREF1077_02405</name>
</gene>
<keyword evidence="1" id="KW-0472">Membrane</keyword>
<evidence type="ECO:0000313" key="3">
    <source>
        <dbReference type="Proteomes" id="UP000001218"/>
    </source>
</evidence>
<name>K6A0I2_9BACT</name>
<evidence type="ECO:0000256" key="1">
    <source>
        <dbReference type="SAM" id="Phobius"/>
    </source>
</evidence>
<dbReference type="EMBL" id="AGZP01000019">
    <property type="protein sequence ID" value="EKN09188.1"/>
    <property type="molecule type" value="Genomic_DNA"/>
</dbReference>
<feature type="transmembrane region" description="Helical" evidence="1">
    <location>
        <begin position="5"/>
        <end position="24"/>
    </location>
</feature>
<keyword evidence="1" id="KW-0812">Transmembrane</keyword>
<dbReference type="HOGENOM" id="CLU_3082824_0_0_10"/>
<proteinExistence type="predicted"/>
<accession>K6A0I2</accession>